<reference evidence="2" key="2">
    <citation type="submission" date="2020-09" db="EMBL/GenBank/DDBJ databases">
        <authorList>
            <person name="Sun Q."/>
            <person name="Zhou Y."/>
        </authorList>
    </citation>
    <scope>NUCLEOTIDE SEQUENCE</scope>
    <source>
        <strain evidence="2">CGMCC 1.15725</strain>
    </source>
</reference>
<dbReference type="Proteomes" id="UP000646365">
    <property type="component" value="Unassembled WGS sequence"/>
</dbReference>
<dbReference type="InterPro" id="IPR002514">
    <property type="entry name" value="Transposase_8"/>
</dbReference>
<dbReference type="GO" id="GO:0004803">
    <property type="term" value="F:transposase activity"/>
    <property type="evidence" value="ECO:0007669"/>
    <property type="project" value="InterPro"/>
</dbReference>
<dbReference type="AlphaFoldDB" id="A0A8J2Z0L2"/>
<accession>A0A8J2Z0L2</accession>
<dbReference type="InterPro" id="IPR010921">
    <property type="entry name" value="Trp_repressor/repl_initiator"/>
</dbReference>
<keyword evidence="3" id="KW-1185">Reference proteome</keyword>
<evidence type="ECO:0000256" key="1">
    <source>
        <dbReference type="SAM" id="MobiDB-lite"/>
    </source>
</evidence>
<dbReference type="SUPFAM" id="SSF48295">
    <property type="entry name" value="TrpR-like"/>
    <property type="match status" value="1"/>
</dbReference>
<dbReference type="InterPro" id="IPR036388">
    <property type="entry name" value="WH-like_DNA-bd_sf"/>
</dbReference>
<dbReference type="GO" id="GO:0006313">
    <property type="term" value="P:DNA transposition"/>
    <property type="evidence" value="ECO:0007669"/>
    <property type="project" value="InterPro"/>
</dbReference>
<dbReference type="GO" id="GO:0043565">
    <property type="term" value="F:sequence-specific DNA binding"/>
    <property type="evidence" value="ECO:0007669"/>
    <property type="project" value="InterPro"/>
</dbReference>
<organism evidence="2 3">
    <name type="scientific">Aliidongia dinghuensis</name>
    <dbReference type="NCBI Taxonomy" id="1867774"/>
    <lineage>
        <taxon>Bacteria</taxon>
        <taxon>Pseudomonadati</taxon>
        <taxon>Pseudomonadota</taxon>
        <taxon>Alphaproteobacteria</taxon>
        <taxon>Rhodospirillales</taxon>
        <taxon>Dongiaceae</taxon>
        <taxon>Aliidongia</taxon>
    </lineage>
</organism>
<comment type="caution">
    <text evidence="2">The sequence shown here is derived from an EMBL/GenBank/DDBJ whole genome shotgun (WGS) entry which is preliminary data.</text>
</comment>
<evidence type="ECO:0000313" key="3">
    <source>
        <dbReference type="Proteomes" id="UP000646365"/>
    </source>
</evidence>
<dbReference type="RefSeq" id="WP_189052555.1">
    <property type="nucleotide sequence ID" value="NZ_BMJQ01000037.1"/>
</dbReference>
<dbReference type="NCBIfam" id="NF047595">
    <property type="entry name" value="IS66_ISRel24_TnpA"/>
    <property type="match status" value="1"/>
</dbReference>
<dbReference type="Gene3D" id="1.10.10.10">
    <property type="entry name" value="Winged helix-like DNA-binding domain superfamily/Winged helix DNA-binding domain"/>
    <property type="match status" value="1"/>
</dbReference>
<gene>
    <name evidence="2" type="ORF">GCM10011611_66840</name>
</gene>
<dbReference type="Pfam" id="PF01527">
    <property type="entry name" value="HTH_Tnp_1"/>
    <property type="match status" value="1"/>
</dbReference>
<reference evidence="2" key="1">
    <citation type="journal article" date="2014" name="Int. J. Syst. Evol. Microbiol.">
        <title>Complete genome sequence of Corynebacterium casei LMG S-19264T (=DSM 44701T), isolated from a smear-ripened cheese.</title>
        <authorList>
            <consortium name="US DOE Joint Genome Institute (JGI-PGF)"/>
            <person name="Walter F."/>
            <person name="Albersmeier A."/>
            <person name="Kalinowski J."/>
            <person name="Ruckert C."/>
        </authorList>
    </citation>
    <scope>NUCLEOTIDE SEQUENCE</scope>
    <source>
        <strain evidence="2">CGMCC 1.15725</strain>
    </source>
</reference>
<dbReference type="EMBL" id="BMJQ01000037">
    <property type="protein sequence ID" value="GGF51047.1"/>
    <property type="molecule type" value="Genomic_DNA"/>
</dbReference>
<feature type="compositionally biased region" description="Pro residues" evidence="1">
    <location>
        <begin position="93"/>
        <end position="104"/>
    </location>
</feature>
<feature type="region of interest" description="Disordered" evidence="1">
    <location>
        <begin position="92"/>
        <end position="114"/>
    </location>
</feature>
<protein>
    <submittedName>
        <fullName evidence="2">Transposase</fullName>
    </submittedName>
</protein>
<evidence type="ECO:0000313" key="2">
    <source>
        <dbReference type="EMBL" id="GGF51047.1"/>
    </source>
</evidence>
<proteinExistence type="predicted"/>
<name>A0A8J2Z0L2_9PROT</name>
<sequence length="148" mass="16244">MTAVEVIDRVERRRRWSEAEKVALLAEVDASGGKVAVVARRHRISESLLYNWRAAVRAAASIPPVPEPMEFMPLGVFGRAEDEGQAMIAAPAPVAPEQPKPPRPSQSSMDDRPGLIEIDLPSGARVRVDAFVNQRALHRVLAAMKDVF</sequence>